<dbReference type="Pfam" id="PF20275">
    <property type="entry name" value="CTD10"/>
    <property type="match status" value="1"/>
</dbReference>
<reference evidence="2 3" key="1">
    <citation type="journal article" date="2018" name="Aquat. Microb. Ecol.">
        <title>Gammaproteobacterial methanotrophs dominate.</title>
        <authorList>
            <person name="Rissanen A.J."/>
            <person name="Saarenheimo J."/>
            <person name="Tiirola M."/>
            <person name="Peura S."/>
            <person name="Aalto S.L."/>
            <person name="Karvinen A."/>
            <person name="Nykanen H."/>
        </authorList>
    </citation>
    <scope>NUCLEOTIDE SEQUENCE [LARGE SCALE GENOMIC DNA]</scope>
    <source>
        <strain evidence="2">AMbin10</strain>
    </source>
</reference>
<evidence type="ECO:0000259" key="1">
    <source>
        <dbReference type="Pfam" id="PF20275"/>
    </source>
</evidence>
<organism evidence="2 3">
    <name type="scientific">Candidatus Methylumidiphilus alinenensis</name>
    <dbReference type="NCBI Taxonomy" id="2202197"/>
    <lineage>
        <taxon>Bacteria</taxon>
        <taxon>Pseudomonadati</taxon>
        <taxon>Pseudomonadota</taxon>
        <taxon>Gammaproteobacteria</taxon>
        <taxon>Methylococcales</taxon>
        <taxon>Candidatus Methylumidiphilus</taxon>
    </lineage>
</organism>
<dbReference type="AlphaFoldDB" id="A0A2W4R4N9"/>
<proteinExistence type="predicted"/>
<protein>
    <recommendedName>
        <fullName evidence="1">ABC-three component systems C-terminal domain-containing protein</fullName>
    </recommendedName>
</protein>
<evidence type="ECO:0000313" key="3">
    <source>
        <dbReference type="Proteomes" id="UP000249396"/>
    </source>
</evidence>
<dbReference type="EMBL" id="QJPH01000325">
    <property type="protein sequence ID" value="PZN78046.1"/>
    <property type="molecule type" value="Genomic_DNA"/>
</dbReference>
<dbReference type="Proteomes" id="UP000249396">
    <property type="component" value="Unassembled WGS sequence"/>
</dbReference>
<accession>A0A2W4R4N9</accession>
<comment type="caution">
    <text evidence="2">The sequence shown here is derived from an EMBL/GenBank/DDBJ whole genome shotgun (WGS) entry which is preliminary data.</text>
</comment>
<name>A0A2W4R4N9_9GAMM</name>
<gene>
    <name evidence="2" type="ORF">DM484_13520</name>
</gene>
<evidence type="ECO:0000313" key="2">
    <source>
        <dbReference type="EMBL" id="PZN78046.1"/>
    </source>
</evidence>
<sequence>MTNNDIFWFINRFKLKIYESSGEQYEKLFHAVMMSRFGDEYQSVRPWGREGDGGNDGFIPAQGHYFQIYSPKPTTQKSQTEVDAVNKAKNDFEKLKNNWSGIKKYSFVLNDRYCGIPGPVQKSLSDIEETHKIPARGLSSGQLEQYFLDLGDDRKINIVQGTPITIPEWIDPRMISELLEHLSNKQSFAIIGLLDQDEPTPAFDQKIRFNNLHDRLSQVLRLAFFQVAKVNDFFDTRPGLAQYISIEVNQIYHESLKVIPDAAENASSIRFEYILNEIIFPVTKSCRPTIELKGWQHVGLVIMAKYFETCDIYEPPNTSDPA</sequence>
<feature type="domain" description="ABC-three component systems C-terminal" evidence="1">
    <location>
        <begin position="175"/>
        <end position="314"/>
    </location>
</feature>
<dbReference type="InterPro" id="IPR046919">
    <property type="entry name" value="ABC-3C_CTD10"/>
</dbReference>